<comment type="caution">
    <text evidence="1">The sequence shown here is derived from an EMBL/GenBank/DDBJ whole genome shotgun (WGS) entry which is preliminary data.</text>
</comment>
<feature type="non-terminal residue" evidence="1">
    <location>
        <position position="49"/>
    </location>
</feature>
<keyword evidence="2" id="KW-1185">Reference proteome</keyword>
<evidence type="ECO:0000313" key="1">
    <source>
        <dbReference type="EMBL" id="CAG8590106.1"/>
    </source>
</evidence>
<name>A0ACA9MJ18_9GLOM</name>
<reference evidence="1" key="1">
    <citation type="submission" date="2021-06" db="EMBL/GenBank/DDBJ databases">
        <authorList>
            <person name="Kallberg Y."/>
            <person name="Tangrot J."/>
            <person name="Rosling A."/>
        </authorList>
    </citation>
    <scope>NUCLEOTIDE SEQUENCE</scope>
    <source>
        <strain evidence="1">AU212A</strain>
    </source>
</reference>
<evidence type="ECO:0000313" key="2">
    <source>
        <dbReference type="Proteomes" id="UP000789860"/>
    </source>
</evidence>
<gene>
    <name evidence="1" type="ORF">SCALOS_LOCUS6546</name>
</gene>
<sequence>DTNSLNIEISDINIANSNNDIGSEYLGKKNKKIKDNEEYDLTYISETDF</sequence>
<organism evidence="1 2">
    <name type="scientific">Scutellospora calospora</name>
    <dbReference type="NCBI Taxonomy" id="85575"/>
    <lineage>
        <taxon>Eukaryota</taxon>
        <taxon>Fungi</taxon>
        <taxon>Fungi incertae sedis</taxon>
        <taxon>Mucoromycota</taxon>
        <taxon>Glomeromycotina</taxon>
        <taxon>Glomeromycetes</taxon>
        <taxon>Diversisporales</taxon>
        <taxon>Gigasporaceae</taxon>
        <taxon>Scutellospora</taxon>
    </lineage>
</organism>
<proteinExistence type="predicted"/>
<dbReference type="Proteomes" id="UP000789860">
    <property type="component" value="Unassembled WGS sequence"/>
</dbReference>
<accession>A0ACA9MJ18</accession>
<feature type="non-terminal residue" evidence="1">
    <location>
        <position position="1"/>
    </location>
</feature>
<protein>
    <submittedName>
        <fullName evidence="1">7272_t:CDS:1</fullName>
    </submittedName>
</protein>
<dbReference type="EMBL" id="CAJVPM010012722">
    <property type="protein sequence ID" value="CAG8590106.1"/>
    <property type="molecule type" value="Genomic_DNA"/>
</dbReference>